<dbReference type="Gene3D" id="3.30.450.20">
    <property type="entry name" value="PAS domain"/>
    <property type="match status" value="1"/>
</dbReference>
<dbReference type="PROSITE" id="PS50887">
    <property type="entry name" value="GGDEF"/>
    <property type="match status" value="1"/>
</dbReference>
<dbReference type="PANTHER" id="PTHR45138:SF9">
    <property type="entry name" value="DIGUANYLATE CYCLASE DGCM-RELATED"/>
    <property type="match status" value="1"/>
</dbReference>
<dbReference type="SMART" id="SM00267">
    <property type="entry name" value="GGDEF"/>
    <property type="match status" value="1"/>
</dbReference>
<dbReference type="CDD" id="cd18773">
    <property type="entry name" value="PDC1_HK_sensor"/>
    <property type="match status" value="1"/>
</dbReference>
<reference evidence="10 11" key="1">
    <citation type="submission" date="2017-03" db="EMBL/GenBank/DDBJ databases">
        <authorList>
            <person name="Afonso C.L."/>
            <person name="Miller P.J."/>
            <person name="Scott M.A."/>
            <person name="Spackman E."/>
            <person name="Goraichik I."/>
            <person name="Dimitrov K.M."/>
            <person name="Suarez D.L."/>
            <person name="Swayne D.E."/>
        </authorList>
    </citation>
    <scope>NUCLEOTIDE SEQUENCE [LARGE SCALE GENOMIC DNA]</scope>
    <source>
        <strain evidence="10">PRJEB14757</strain>
    </source>
</reference>
<keyword evidence="5 8" id="KW-1133">Transmembrane helix</keyword>
<keyword evidence="3" id="KW-1003">Cell membrane</keyword>
<dbReference type="NCBIfam" id="TIGR00254">
    <property type="entry name" value="GGDEF"/>
    <property type="match status" value="1"/>
</dbReference>
<keyword evidence="6 8" id="KW-0472">Membrane</keyword>
<dbReference type="InterPro" id="IPR043128">
    <property type="entry name" value="Rev_trsase/Diguanyl_cyclase"/>
</dbReference>
<dbReference type="InterPro" id="IPR029787">
    <property type="entry name" value="Nucleotide_cyclase"/>
</dbReference>
<dbReference type="SUPFAM" id="SSF55073">
    <property type="entry name" value="Nucleotide cyclase"/>
    <property type="match status" value="1"/>
</dbReference>
<sequence>MNKGTIEYPMQKRKIRLIIILTLMLSTGFLLTSLASYFVSRASLREEIMQNELPLTSDNIYSEIQRDLLQPVFISSLMASDTFLRDWVISGENDTKKIVRYLKEIKVRYGTVTSFFVSEKTGIYYQSGGILKTVSSDDERDKWYFRVRDMPSDYEINVDTDMANHDTMTIFINYRVYDYDGNYIGATGVGLTVYAVKQLIEKYQDKFERKIFFVDENGIIVLYGSGFSSDLKNISDIEGIAPLAMEILSTSGNSFHYKKDGHSFLLNTRHIPEFGWHLFVEQSETKALKGIVVTLFFNVIVCVLITSVVLFMIHLTISAYQQKLEEMATLDKLTGIYNRQAFSILFTEMIKEVHRRFIPFSVVMMDIDHFKLINDTHGHIAGDAVLRHLASVTRTVLRDSDLLCRWGGEEFILLLKECRLDDAVNLAEKIRKKVEDTRFSWLGTELVFTVSLGVSQWNLLDDREEDSIVSRADKALYMAKEQGRNRVVKRV</sequence>
<keyword evidence="4 8" id="KW-0812">Transmembrane</keyword>
<comment type="subcellular location">
    <subcellularLocation>
        <location evidence="1">Cell membrane</location>
        <topology evidence="1">Multi-pass membrane protein</topology>
    </subcellularLocation>
</comment>
<dbReference type="PANTHER" id="PTHR45138">
    <property type="entry name" value="REGULATORY COMPONENTS OF SENSORY TRANSDUCTION SYSTEM"/>
    <property type="match status" value="1"/>
</dbReference>
<evidence type="ECO:0000256" key="1">
    <source>
        <dbReference type="ARBA" id="ARBA00004651"/>
    </source>
</evidence>
<dbReference type="GO" id="GO:0005886">
    <property type="term" value="C:plasma membrane"/>
    <property type="evidence" value="ECO:0007669"/>
    <property type="project" value="UniProtKB-SubCell"/>
</dbReference>
<dbReference type="EMBL" id="FWEV01000077">
    <property type="protein sequence ID" value="SLM29114.1"/>
    <property type="molecule type" value="Genomic_DNA"/>
</dbReference>
<evidence type="ECO:0000256" key="4">
    <source>
        <dbReference type="ARBA" id="ARBA00022692"/>
    </source>
</evidence>
<gene>
    <name evidence="10" type="ORF">MTBBW1_1680026</name>
</gene>
<keyword evidence="11" id="KW-1185">Reference proteome</keyword>
<dbReference type="Proteomes" id="UP000191931">
    <property type="component" value="Unassembled WGS sequence"/>
</dbReference>
<evidence type="ECO:0000256" key="5">
    <source>
        <dbReference type="ARBA" id="ARBA00022989"/>
    </source>
</evidence>
<evidence type="ECO:0000313" key="11">
    <source>
        <dbReference type="Proteomes" id="UP000191931"/>
    </source>
</evidence>
<dbReference type="EC" id="2.7.7.65" evidence="2"/>
<evidence type="ECO:0000256" key="3">
    <source>
        <dbReference type="ARBA" id="ARBA00022475"/>
    </source>
</evidence>
<dbReference type="STRING" id="1246637.MTBBW1_1680026"/>
<evidence type="ECO:0000256" key="6">
    <source>
        <dbReference type="ARBA" id="ARBA00023136"/>
    </source>
</evidence>
<dbReference type="AlphaFoldDB" id="A0A1W1H9J6"/>
<dbReference type="CDD" id="cd01949">
    <property type="entry name" value="GGDEF"/>
    <property type="match status" value="1"/>
</dbReference>
<accession>A0A1W1H9J6</accession>
<dbReference type="Gene3D" id="3.30.70.270">
    <property type="match status" value="1"/>
</dbReference>
<feature type="transmembrane region" description="Helical" evidence="8">
    <location>
        <begin position="295"/>
        <end position="317"/>
    </location>
</feature>
<comment type="catalytic activity">
    <reaction evidence="7">
        <text>2 GTP = 3',3'-c-di-GMP + 2 diphosphate</text>
        <dbReference type="Rhea" id="RHEA:24898"/>
        <dbReference type="ChEBI" id="CHEBI:33019"/>
        <dbReference type="ChEBI" id="CHEBI:37565"/>
        <dbReference type="ChEBI" id="CHEBI:58805"/>
        <dbReference type="EC" id="2.7.7.65"/>
    </reaction>
</comment>
<dbReference type="GO" id="GO:1902201">
    <property type="term" value="P:negative regulation of bacterial-type flagellum-dependent cell motility"/>
    <property type="evidence" value="ECO:0007669"/>
    <property type="project" value="TreeGrafter"/>
</dbReference>
<dbReference type="Pfam" id="PF00990">
    <property type="entry name" value="GGDEF"/>
    <property type="match status" value="1"/>
</dbReference>
<dbReference type="InterPro" id="IPR050469">
    <property type="entry name" value="Diguanylate_Cyclase"/>
</dbReference>
<dbReference type="InterPro" id="IPR033479">
    <property type="entry name" value="dCache_1"/>
</dbReference>
<dbReference type="GO" id="GO:0052621">
    <property type="term" value="F:diguanylate cyclase activity"/>
    <property type="evidence" value="ECO:0007669"/>
    <property type="project" value="UniProtKB-EC"/>
</dbReference>
<name>A0A1W1H9J6_9BACT</name>
<evidence type="ECO:0000256" key="2">
    <source>
        <dbReference type="ARBA" id="ARBA00012528"/>
    </source>
</evidence>
<dbReference type="Pfam" id="PF02743">
    <property type="entry name" value="dCache_1"/>
    <property type="match status" value="1"/>
</dbReference>
<protein>
    <recommendedName>
        <fullName evidence="2">diguanylate cyclase</fullName>
        <ecNumber evidence="2">2.7.7.65</ecNumber>
    </recommendedName>
</protein>
<feature type="domain" description="GGDEF" evidence="9">
    <location>
        <begin position="358"/>
        <end position="491"/>
    </location>
</feature>
<evidence type="ECO:0000313" key="10">
    <source>
        <dbReference type="EMBL" id="SLM29114.1"/>
    </source>
</evidence>
<evidence type="ECO:0000259" key="9">
    <source>
        <dbReference type="PROSITE" id="PS50887"/>
    </source>
</evidence>
<dbReference type="GO" id="GO:0043709">
    <property type="term" value="P:cell adhesion involved in single-species biofilm formation"/>
    <property type="evidence" value="ECO:0007669"/>
    <property type="project" value="TreeGrafter"/>
</dbReference>
<proteinExistence type="predicted"/>
<dbReference type="CDD" id="cd18774">
    <property type="entry name" value="PDC2_HK_sensor"/>
    <property type="match status" value="1"/>
</dbReference>
<evidence type="ECO:0000256" key="7">
    <source>
        <dbReference type="ARBA" id="ARBA00034247"/>
    </source>
</evidence>
<dbReference type="FunFam" id="3.30.70.270:FF:000001">
    <property type="entry name" value="Diguanylate cyclase domain protein"/>
    <property type="match status" value="1"/>
</dbReference>
<dbReference type="InterPro" id="IPR000160">
    <property type="entry name" value="GGDEF_dom"/>
</dbReference>
<organism evidence="10 11">
    <name type="scientific">Desulfamplus magnetovallimortis</name>
    <dbReference type="NCBI Taxonomy" id="1246637"/>
    <lineage>
        <taxon>Bacteria</taxon>
        <taxon>Pseudomonadati</taxon>
        <taxon>Thermodesulfobacteriota</taxon>
        <taxon>Desulfobacteria</taxon>
        <taxon>Desulfobacterales</taxon>
        <taxon>Desulfobacteraceae</taxon>
        <taxon>Desulfamplus</taxon>
    </lineage>
</organism>
<evidence type="ECO:0000256" key="8">
    <source>
        <dbReference type="SAM" id="Phobius"/>
    </source>
</evidence>